<sequence>MAKRLSKGRERVDRTCVVRAKDAPPESSKAIAFPRSATSSFSFTTRTHPKLYSLIMRRCFAPVGFAFPVDSSVKQRNVSPTISLKTTTDSSPKLHLDNTTAWWLLGAAPSTSNLDVPKLPSPSSPSPSTRARKTVNGDLRAWWTDCASTSPSPASPIVPISPFGTPTLSASEQSALPAPARGTNERRGKSKPTDGLQRRNAIKKGRAQVAVPAPHRH</sequence>
<dbReference type="Proteomes" id="UP000245783">
    <property type="component" value="Unassembled WGS sequence"/>
</dbReference>
<reference evidence="2 3" key="1">
    <citation type="journal article" date="2018" name="Mol. Biol. Evol.">
        <title>Broad Genomic Sampling Reveals a Smut Pathogenic Ancestry of the Fungal Clade Ustilaginomycotina.</title>
        <authorList>
            <person name="Kijpornyongpan T."/>
            <person name="Mondo S.J."/>
            <person name="Barry K."/>
            <person name="Sandor L."/>
            <person name="Lee J."/>
            <person name="Lipzen A."/>
            <person name="Pangilinan J."/>
            <person name="LaButti K."/>
            <person name="Hainaut M."/>
            <person name="Henrissat B."/>
            <person name="Grigoriev I.V."/>
            <person name="Spatafora J.W."/>
            <person name="Aime M.C."/>
        </authorList>
    </citation>
    <scope>NUCLEOTIDE SEQUENCE [LARGE SCALE GENOMIC DNA]</scope>
    <source>
        <strain evidence="2 3">MCA 4658</strain>
    </source>
</reference>
<dbReference type="RefSeq" id="XP_025370147.1">
    <property type="nucleotide sequence ID" value="XM_025515165.1"/>
</dbReference>
<dbReference type="OrthoDB" id="10341154at2759"/>
<organism evidence="2 3">
    <name type="scientific">Ceraceosorus guamensis</name>
    <dbReference type="NCBI Taxonomy" id="1522189"/>
    <lineage>
        <taxon>Eukaryota</taxon>
        <taxon>Fungi</taxon>
        <taxon>Dikarya</taxon>
        <taxon>Basidiomycota</taxon>
        <taxon>Ustilaginomycotina</taxon>
        <taxon>Exobasidiomycetes</taxon>
        <taxon>Ceraceosorales</taxon>
        <taxon>Ceraceosoraceae</taxon>
        <taxon>Ceraceosorus</taxon>
    </lineage>
</organism>
<dbReference type="AlphaFoldDB" id="A0A316VZ92"/>
<evidence type="ECO:0000313" key="3">
    <source>
        <dbReference type="Proteomes" id="UP000245783"/>
    </source>
</evidence>
<feature type="compositionally biased region" description="Low complexity" evidence="1">
    <location>
        <begin position="148"/>
        <end position="162"/>
    </location>
</feature>
<feature type="region of interest" description="Disordered" evidence="1">
    <location>
        <begin position="113"/>
        <end position="132"/>
    </location>
</feature>
<name>A0A316VZ92_9BASI</name>
<dbReference type="GeneID" id="37037035"/>
<feature type="compositionally biased region" description="Polar residues" evidence="1">
    <location>
        <begin position="164"/>
        <end position="174"/>
    </location>
</feature>
<evidence type="ECO:0000256" key="1">
    <source>
        <dbReference type="SAM" id="MobiDB-lite"/>
    </source>
</evidence>
<proteinExistence type="predicted"/>
<feature type="region of interest" description="Disordered" evidence="1">
    <location>
        <begin position="148"/>
        <end position="217"/>
    </location>
</feature>
<dbReference type="EMBL" id="KZ819374">
    <property type="protein sequence ID" value="PWN42987.1"/>
    <property type="molecule type" value="Genomic_DNA"/>
</dbReference>
<accession>A0A316VZ92</accession>
<gene>
    <name evidence="2" type="ORF">IE81DRAFT_329831</name>
</gene>
<dbReference type="InParanoid" id="A0A316VZ92"/>
<keyword evidence="3" id="KW-1185">Reference proteome</keyword>
<protein>
    <submittedName>
        <fullName evidence="2">Uncharacterized protein</fullName>
    </submittedName>
</protein>
<evidence type="ECO:0000313" key="2">
    <source>
        <dbReference type="EMBL" id="PWN42987.1"/>
    </source>
</evidence>